<gene>
    <name evidence="2" type="ORF">AB6A40_003225</name>
</gene>
<evidence type="ECO:0000313" key="3">
    <source>
        <dbReference type="Proteomes" id="UP001608902"/>
    </source>
</evidence>
<name>A0ABD6EBE5_9BILA</name>
<dbReference type="PANTHER" id="PTHR23020:SF41">
    <property type="entry name" value="AMINOGLYCOSIDE PHOSPHOTRANSFERASE DOMAIN-CONTAINING PROTEIN"/>
    <property type="match status" value="1"/>
</dbReference>
<organism evidence="2 3">
    <name type="scientific">Gnathostoma spinigerum</name>
    <dbReference type="NCBI Taxonomy" id="75299"/>
    <lineage>
        <taxon>Eukaryota</taxon>
        <taxon>Metazoa</taxon>
        <taxon>Ecdysozoa</taxon>
        <taxon>Nematoda</taxon>
        <taxon>Chromadorea</taxon>
        <taxon>Rhabditida</taxon>
        <taxon>Spirurina</taxon>
        <taxon>Gnathostomatomorpha</taxon>
        <taxon>Gnathostomatoidea</taxon>
        <taxon>Gnathostomatidae</taxon>
        <taxon>Gnathostoma</taxon>
    </lineage>
</organism>
<protein>
    <recommendedName>
        <fullName evidence="1">CHK kinase-like domain-containing protein</fullName>
    </recommendedName>
</protein>
<accession>A0ABD6EBE5</accession>
<dbReference type="InterPro" id="IPR012877">
    <property type="entry name" value="Dhs-27"/>
</dbReference>
<dbReference type="EMBL" id="JBGFUD010001609">
    <property type="protein sequence ID" value="MFH4976516.1"/>
    <property type="molecule type" value="Genomic_DNA"/>
</dbReference>
<feature type="domain" description="CHK kinase-like" evidence="1">
    <location>
        <begin position="147"/>
        <end position="333"/>
    </location>
</feature>
<dbReference type="InterPro" id="IPR015897">
    <property type="entry name" value="CHK_kinase-like"/>
</dbReference>
<reference evidence="2 3" key="1">
    <citation type="submission" date="2024-08" db="EMBL/GenBank/DDBJ databases">
        <title>Gnathostoma spinigerum genome.</title>
        <authorList>
            <person name="Gonzalez-Bertolin B."/>
            <person name="Monzon S."/>
            <person name="Zaballos A."/>
            <person name="Jimenez P."/>
            <person name="Dekumyoy P."/>
            <person name="Varona S."/>
            <person name="Cuesta I."/>
            <person name="Sumanam S."/>
            <person name="Adisakwattana P."/>
            <person name="Gasser R.B."/>
            <person name="Hernandez-Gonzalez A."/>
            <person name="Young N.D."/>
            <person name="Perteguer M.J."/>
        </authorList>
    </citation>
    <scope>NUCLEOTIDE SEQUENCE [LARGE SCALE GENOMIC DNA]</scope>
    <source>
        <strain evidence="2">AL3</strain>
        <tissue evidence="2">Liver</tissue>
    </source>
</reference>
<proteinExistence type="predicted"/>
<dbReference type="InterPro" id="IPR052961">
    <property type="entry name" value="Oxido-Kinase-like_Enzymes"/>
</dbReference>
<dbReference type="PANTHER" id="PTHR23020">
    <property type="entry name" value="UNCHARACTERIZED NUCLEAR HORMONE RECEPTOR-RELATED"/>
    <property type="match status" value="1"/>
</dbReference>
<dbReference type="SUPFAM" id="SSF56112">
    <property type="entry name" value="Protein kinase-like (PK-like)"/>
    <property type="match status" value="1"/>
</dbReference>
<dbReference type="Proteomes" id="UP001608902">
    <property type="component" value="Unassembled WGS sequence"/>
</dbReference>
<evidence type="ECO:0000259" key="1">
    <source>
        <dbReference type="SMART" id="SM00587"/>
    </source>
</evidence>
<dbReference type="SMART" id="SM00587">
    <property type="entry name" value="CHK"/>
    <property type="match status" value="1"/>
</dbReference>
<dbReference type="AlphaFoldDB" id="A0ABD6EBE5"/>
<keyword evidence="3" id="KW-1185">Reference proteome</keyword>
<dbReference type="Pfam" id="PF07914">
    <property type="entry name" value="DUF1679"/>
    <property type="match status" value="1"/>
</dbReference>
<comment type="caution">
    <text evidence="2">The sequence shown here is derived from an EMBL/GenBank/DDBJ whole genome shotgun (WGS) entry which is preliminary data.</text>
</comment>
<dbReference type="Gene3D" id="3.90.1200.10">
    <property type="match status" value="1"/>
</dbReference>
<dbReference type="InterPro" id="IPR011009">
    <property type="entry name" value="Kinase-like_dom_sf"/>
</dbReference>
<sequence>MIKFENPELKNIVLEGTRVTIDWIIRHLWEGSIEWQQKYENCTIKNIKTKDVSEGKGFLSRIFRIHLEFCETDVQPYDLVAKIPISSKLAEMIGDNNSQFDSVKDQMITLVHSLECEFYKCHHVENLRIPKVFYCQKFDENKEEQGAIIMEYQANAVSLPLHQSYSFPQLRALAEQIAFLQAYSLSISPESIPYPSFLEETIDFFSDMINEGCSNVSEENSELAEAYLKLKPLFMSKYSVKRLLCDLGQYLGITTVLAHSDLWNNNVLWKLNEDGTCSDELVCILDWQTVHFGAPGEDLGRMLIVGTDPEVRHKAEEALFDFYYETLTKKAAEQNIVVPFTIEEVIRSYQCFTVLQAIGLTFFLSRLTMFYKEANSEEQLERRNILSHRALIALEDAYKNAIRNNMFEWPQEETD</sequence>
<evidence type="ECO:0000313" key="2">
    <source>
        <dbReference type="EMBL" id="MFH4976516.1"/>
    </source>
</evidence>